<dbReference type="SUPFAM" id="SSF52540">
    <property type="entry name" value="P-loop containing nucleoside triphosphate hydrolases"/>
    <property type="match status" value="1"/>
</dbReference>
<dbReference type="EMBL" id="CP163440">
    <property type="protein sequence ID" value="XDQ61906.1"/>
    <property type="molecule type" value="Genomic_DNA"/>
</dbReference>
<accession>A0AB39S4Q5</accession>
<protein>
    <submittedName>
        <fullName evidence="4">AAA family ATPase</fullName>
    </submittedName>
</protein>
<dbReference type="InterPro" id="IPR041664">
    <property type="entry name" value="AAA_16"/>
</dbReference>
<dbReference type="SMART" id="SM00028">
    <property type="entry name" value="TPR"/>
    <property type="match status" value="12"/>
</dbReference>
<feature type="domain" description="Anaphase-promoting complex subunit 5" evidence="2">
    <location>
        <begin position="979"/>
        <end position="1013"/>
    </location>
</feature>
<dbReference type="InterPro" id="IPR026000">
    <property type="entry name" value="Apc5_dom"/>
</dbReference>
<organism evidence="4">
    <name type="scientific">Streptomyces sp. R35</name>
    <dbReference type="NCBI Taxonomy" id="3238630"/>
    <lineage>
        <taxon>Bacteria</taxon>
        <taxon>Bacillati</taxon>
        <taxon>Actinomycetota</taxon>
        <taxon>Actinomycetes</taxon>
        <taxon>Kitasatosporales</taxon>
        <taxon>Streptomycetaceae</taxon>
        <taxon>Streptomyces</taxon>
    </lineage>
</organism>
<dbReference type="PANTHER" id="PTHR19959">
    <property type="entry name" value="KINESIN LIGHT CHAIN"/>
    <property type="match status" value="1"/>
</dbReference>
<proteinExistence type="predicted"/>
<feature type="domain" description="Anaphase-promoting complex subunit 5" evidence="2">
    <location>
        <begin position="1157"/>
        <end position="1195"/>
    </location>
</feature>
<dbReference type="InterPro" id="IPR011990">
    <property type="entry name" value="TPR-like_helical_dom_sf"/>
</dbReference>
<dbReference type="Gene3D" id="3.40.50.300">
    <property type="entry name" value="P-loop containing nucleotide triphosphate hydrolases"/>
    <property type="match status" value="1"/>
</dbReference>
<dbReference type="Pfam" id="PF13191">
    <property type="entry name" value="AAA_16"/>
    <property type="match status" value="1"/>
</dbReference>
<gene>
    <name evidence="4" type="ORF">AB5J50_14400</name>
</gene>
<feature type="region of interest" description="Disordered" evidence="1">
    <location>
        <begin position="1062"/>
        <end position="1098"/>
    </location>
</feature>
<dbReference type="Pfam" id="PF12862">
    <property type="entry name" value="ANAPC5"/>
    <property type="match status" value="4"/>
</dbReference>
<feature type="domain" description="Orc1-like AAA ATPase" evidence="3">
    <location>
        <begin position="268"/>
        <end position="398"/>
    </location>
</feature>
<dbReference type="InterPro" id="IPR027417">
    <property type="entry name" value="P-loop_NTPase"/>
</dbReference>
<dbReference type="InterPro" id="IPR019734">
    <property type="entry name" value="TPR_rpt"/>
</dbReference>
<feature type="domain" description="Anaphase-promoting complex subunit 5" evidence="2">
    <location>
        <begin position="836"/>
        <end position="875"/>
    </location>
</feature>
<dbReference type="RefSeq" id="WP_369258108.1">
    <property type="nucleotide sequence ID" value="NZ_CP163440.1"/>
</dbReference>
<feature type="compositionally biased region" description="Polar residues" evidence="1">
    <location>
        <begin position="1068"/>
        <end position="1077"/>
    </location>
</feature>
<feature type="domain" description="Anaphase-promoting complex subunit 5" evidence="2">
    <location>
        <begin position="928"/>
        <end position="967"/>
    </location>
</feature>
<name>A0AB39S4Q5_9ACTN</name>
<sequence>MVVQRYESTKFPELTHATEQLNSLCALLKGYGYTPTVVEDPPRDGLKVSVEGWRKGWKEQGGNGPAIVLWSGHGQLRNDRLRLIVHDTLDIKDSEQTYGMDTLTSAALRSGADQILLLVDTCYSGAGVLASLDEALADLAAKTLPPGRSNWLGVVASCRPQEKAEGRGVLLETVAEVLRNGPRTKSYRHEWSPRNGLITGSAVIQAALDQWPEDEGQLPIPAFLGRDRPMFSNPHNENKKLEPELVEHLVRAARGVARVEEGWFFSGRRRVLREIVDWCKAGEPGLFLVTGSAGSGKSAVLGRISTLSDRAHRADIEKHGALRKDDPYPEVGTVHGSLHLRGLTVQQLAEAIARVLKLEAPETPAVLIADVEREWPASGRPPVLVLDGLDEAASDQASPIVEQVLAPLSRMACVLLASRDRPFNPGAEEVGEPLDQAISRVLGIRARAAGLDDEADTGDDIEEYARRRLRDTGLPDEAAALIKRRASVSHGGFLFAQMAIDSVIRHFPETGAEEWEQSVPASISAAFTEDLTAGPKLERDGEVLPHAVQELLTALAWGTGNGMPARGVWEAAATALSTAGTVYGREDLDWLLNCYGRYVIEDSDGVQAVYRLYHREFIEHLRGVSAGPRTEGQAEPAFRVARAFVDLLRQQSEDASVLEYANPYLRRSLSEHAVMAGGRGIALVRELVELRGEVFWPDLASALGELAVSISEAGQRDEALAPSQEASDLYRTLAETNPAVYLPNLAMSLNNLAVHQSKTGDQQAALTTSAQAVTIRRTLAEANPAAYLPDLASSLNNLAVYQSETGDPQAALTTSNEATGLHRILAEAHPAAYLPNLATSLNNLAVYQSKTGDRQTALTTITQAVTIRRTLADTNPAAYLPNLASSLNNLAVYQSETGDPQAALTTSNEATGLHRILAEAHPAAYLPNLATSLNNLAVYQSKTGDRQTALTTITQAVTIRRTLADTNPAAYLPDLASSINNLAIYQSETGDPQAALTTINQATDLYRTLADTNPAAHLPDLASSINNLAIYQSKTGDQQAALTTSTQAVTIRRTLADTNPAAYLPDLANSSHNLASTEQDRRPTSRTHHQHPSHRPLRTLAEANPAAYLPDLASSLNNLANRQSKTGDPQAALTTSTQATDLYRTLAEANPAYLPNLAGSLNNLANRQSETGDPQAALTTINQAVTIRRTLADTNPAAYLPDLANSLNNLAVYQSETGDQQAALTTITQATDLYRTLAKAHPAAYLPDLAGSLNNLANRQSETGDPQAALTTITQATDLYRTLAEAHPAAYLPDLAGSLNNLATIAPLEETLTAYAQAEQSLRAHPVATRQIVVQRAEFQLTQAEPDAGIHSLVELLTSPPPAGPDPAALNARHLLRDLSRTSADAASQINDSWRTSTGAEPPAWLKLHEATIDLAIEWINCPTWAASRAFWEEHSAHLQSPETALALEELALVSKAAEQHLRIARDATANTPDAAFRPYLTEELLSSWINTPTWEESQASLSDHAEHLLHDRALELLSTDTESAESATHLALLLLARADGIPTAYQYVEVRTPLSERIQQLLAAPDPTLLNACALLELLIHQDEFTGTVHLAISAALADDPYDPTPWPTPDPTARDRAIAEIATLMGRSPQHAPALNTLLQSLLSTTTTP</sequence>
<evidence type="ECO:0000259" key="2">
    <source>
        <dbReference type="Pfam" id="PF12862"/>
    </source>
</evidence>
<evidence type="ECO:0000259" key="3">
    <source>
        <dbReference type="Pfam" id="PF13191"/>
    </source>
</evidence>
<dbReference type="SUPFAM" id="SSF48452">
    <property type="entry name" value="TPR-like"/>
    <property type="match status" value="4"/>
</dbReference>
<evidence type="ECO:0000256" key="1">
    <source>
        <dbReference type="SAM" id="MobiDB-lite"/>
    </source>
</evidence>
<reference evidence="4" key="1">
    <citation type="submission" date="2024-07" db="EMBL/GenBank/DDBJ databases">
        <authorList>
            <person name="Yu S.T."/>
        </authorList>
    </citation>
    <scope>NUCLEOTIDE SEQUENCE</scope>
    <source>
        <strain evidence="4">R35</strain>
    </source>
</reference>
<dbReference type="Gene3D" id="1.25.40.10">
    <property type="entry name" value="Tetratricopeptide repeat domain"/>
    <property type="match status" value="4"/>
</dbReference>
<dbReference type="PANTHER" id="PTHR19959:SF119">
    <property type="entry name" value="FUNGAL LIPASE-LIKE DOMAIN-CONTAINING PROTEIN"/>
    <property type="match status" value="1"/>
</dbReference>
<feature type="compositionally biased region" description="Basic residues" evidence="1">
    <location>
        <begin position="1084"/>
        <end position="1097"/>
    </location>
</feature>
<evidence type="ECO:0000313" key="4">
    <source>
        <dbReference type="EMBL" id="XDQ61906.1"/>
    </source>
</evidence>